<evidence type="ECO:0000313" key="2">
    <source>
        <dbReference type="Proteomes" id="UP000617628"/>
    </source>
</evidence>
<comment type="caution">
    <text evidence="1">The sequence shown here is derived from an EMBL/GenBank/DDBJ whole genome shotgun (WGS) entry which is preliminary data.</text>
</comment>
<protein>
    <recommendedName>
        <fullName evidence="3">Metal-binding protein</fullName>
    </recommendedName>
</protein>
<dbReference type="AlphaFoldDB" id="A0A934S6S1"/>
<sequence length="120" mass="14139">MRCDCSSLATVLYLDRAPQRFEKKLKKIESKDWMNLYECPKCDQLWVIDEWDKYTVQFATKVVERTDWEKNDQTVLKKELLISERGGLTDQICVWANCSKQAVNGVAYCIDHLWETGARR</sequence>
<evidence type="ECO:0008006" key="3">
    <source>
        <dbReference type="Google" id="ProtNLM"/>
    </source>
</evidence>
<name>A0A934S6S1_9BACT</name>
<keyword evidence="2" id="KW-1185">Reference proteome</keyword>
<dbReference type="Proteomes" id="UP000617628">
    <property type="component" value="Unassembled WGS sequence"/>
</dbReference>
<organism evidence="1 2">
    <name type="scientific">Pelagicoccus mobilis</name>
    <dbReference type="NCBI Taxonomy" id="415221"/>
    <lineage>
        <taxon>Bacteria</taxon>
        <taxon>Pseudomonadati</taxon>
        <taxon>Verrucomicrobiota</taxon>
        <taxon>Opitutia</taxon>
        <taxon>Puniceicoccales</taxon>
        <taxon>Pelagicoccaceae</taxon>
        <taxon>Pelagicoccus</taxon>
    </lineage>
</organism>
<dbReference type="RefSeq" id="WP_200360076.1">
    <property type="nucleotide sequence ID" value="NZ_JAENIL010000162.1"/>
</dbReference>
<gene>
    <name evidence="1" type="ORF">JIN87_28045</name>
</gene>
<reference evidence="1" key="1">
    <citation type="submission" date="2021-01" db="EMBL/GenBank/DDBJ databases">
        <title>Modified the classification status of verrucomicrobia.</title>
        <authorList>
            <person name="Feng X."/>
        </authorList>
    </citation>
    <scope>NUCLEOTIDE SEQUENCE</scope>
    <source>
        <strain evidence="1">KCTC 13126</strain>
    </source>
</reference>
<accession>A0A934S6S1</accession>
<evidence type="ECO:0000313" key="1">
    <source>
        <dbReference type="EMBL" id="MBK1880767.1"/>
    </source>
</evidence>
<dbReference type="EMBL" id="JAENIL010000162">
    <property type="protein sequence ID" value="MBK1880767.1"/>
    <property type="molecule type" value="Genomic_DNA"/>
</dbReference>
<proteinExistence type="predicted"/>